<dbReference type="InterPro" id="IPR011009">
    <property type="entry name" value="Kinase-like_dom_sf"/>
</dbReference>
<dbReference type="EMBL" id="BMFR01000011">
    <property type="protein sequence ID" value="GGG79999.1"/>
    <property type="molecule type" value="Genomic_DNA"/>
</dbReference>
<dbReference type="AlphaFoldDB" id="A0A917M5D1"/>
<dbReference type="PANTHER" id="PTHR21064:SF6">
    <property type="entry name" value="AMINOGLYCOSIDE PHOSPHOTRANSFERASE DOMAIN-CONTAINING PROTEIN"/>
    <property type="match status" value="1"/>
</dbReference>
<dbReference type="RefSeq" id="WP_188455875.1">
    <property type="nucleotide sequence ID" value="NZ_BMFR01000011.1"/>
</dbReference>
<dbReference type="GO" id="GO:0009088">
    <property type="term" value="P:threonine biosynthetic process"/>
    <property type="evidence" value="ECO:0007669"/>
    <property type="project" value="TreeGrafter"/>
</dbReference>
<evidence type="ECO:0000313" key="4">
    <source>
        <dbReference type="Proteomes" id="UP000622860"/>
    </source>
</evidence>
<comment type="caution">
    <text evidence="3">The sequence shown here is derived from an EMBL/GenBank/DDBJ whole genome shotgun (WGS) entry which is preliminary data.</text>
</comment>
<reference evidence="3" key="2">
    <citation type="submission" date="2020-09" db="EMBL/GenBank/DDBJ databases">
        <authorList>
            <person name="Sun Q."/>
            <person name="Zhou Y."/>
        </authorList>
    </citation>
    <scope>NUCLEOTIDE SEQUENCE</scope>
    <source>
        <strain evidence="3">CGMCC 1.12754</strain>
    </source>
</reference>
<dbReference type="InterPro" id="IPR002575">
    <property type="entry name" value="Aminoglycoside_PTrfase"/>
</dbReference>
<dbReference type="InterPro" id="IPR050249">
    <property type="entry name" value="Pseudomonas-type_ThrB"/>
</dbReference>
<dbReference type="GO" id="GO:0004413">
    <property type="term" value="F:homoserine kinase activity"/>
    <property type="evidence" value="ECO:0007669"/>
    <property type="project" value="TreeGrafter"/>
</dbReference>
<protein>
    <submittedName>
        <fullName evidence="3">Aminoglycoside phosphotransferase</fullName>
    </submittedName>
</protein>
<accession>A0A917M5D1</accession>
<name>A0A917M5D1_9BACI</name>
<sequence length="334" mass="38626">MSNYDPWEDQLEKYLQIAKIAIQSYPALSQSTITLLNYSENATYLVKHPTTGAKQILRVSRPDYHTKTEIESELIWLESINKHASLHVALPIRAKNGEYIQEVTLDKKRYYCTLFTFLEGDAPDEEKESELIRQFEILGEITALLHDHSINYGTNLDNIKRLSWNYETILGDKPKWGKWQDGLAITPERAVLFQKVSEKIQARLEAFGKKSTRYGLIHSDLRLANLLVEGDQIKVIDFDDCGYGWYLYDLATSLSFIEHKSYVPGLIESWIKGYRKVRNLSQEEVQEIPTFVMMRRLQLVAWVGSRNNETTEELGDGFTVDTDPLAEKYLESMK</sequence>
<dbReference type="Pfam" id="PF01636">
    <property type="entry name" value="APH"/>
    <property type="match status" value="1"/>
</dbReference>
<dbReference type="SUPFAM" id="SSF56112">
    <property type="entry name" value="Protein kinase-like (PK-like)"/>
    <property type="match status" value="1"/>
</dbReference>
<dbReference type="Gene3D" id="1.20.1270.170">
    <property type="match status" value="1"/>
</dbReference>
<evidence type="ECO:0000259" key="2">
    <source>
        <dbReference type="Pfam" id="PF01636"/>
    </source>
</evidence>
<dbReference type="Proteomes" id="UP000622860">
    <property type="component" value="Unassembled WGS sequence"/>
</dbReference>
<feature type="domain" description="Aminoglycoside phosphotransferase" evidence="2">
    <location>
        <begin position="39"/>
        <end position="278"/>
    </location>
</feature>
<organism evidence="3 4">
    <name type="scientific">Virgibacillus oceani</name>
    <dbReference type="NCBI Taxonomy" id="1479511"/>
    <lineage>
        <taxon>Bacteria</taxon>
        <taxon>Bacillati</taxon>
        <taxon>Bacillota</taxon>
        <taxon>Bacilli</taxon>
        <taxon>Bacillales</taxon>
        <taxon>Bacillaceae</taxon>
        <taxon>Virgibacillus</taxon>
    </lineage>
</organism>
<dbReference type="Gene3D" id="3.30.200.70">
    <property type="match status" value="1"/>
</dbReference>
<reference evidence="3" key="1">
    <citation type="journal article" date="2014" name="Int. J. Syst. Evol. Microbiol.">
        <title>Complete genome sequence of Corynebacterium casei LMG S-19264T (=DSM 44701T), isolated from a smear-ripened cheese.</title>
        <authorList>
            <consortium name="US DOE Joint Genome Institute (JGI-PGF)"/>
            <person name="Walter F."/>
            <person name="Albersmeier A."/>
            <person name="Kalinowski J."/>
            <person name="Ruckert C."/>
        </authorList>
    </citation>
    <scope>NUCLEOTIDE SEQUENCE</scope>
    <source>
        <strain evidence="3">CGMCC 1.12754</strain>
    </source>
</reference>
<comment type="similarity">
    <text evidence="1">Belongs to the pseudomonas-type ThrB family.</text>
</comment>
<evidence type="ECO:0000256" key="1">
    <source>
        <dbReference type="ARBA" id="ARBA00038240"/>
    </source>
</evidence>
<proteinExistence type="inferred from homology"/>
<gene>
    <name evidence="3" type="ORF">GCM10011398_26680</name>
</gene>
<dbReference type="PANTHER" id="PTHR21064">
    <property type="entry name" value="AMINOGLYCOSIDE PHOSPHOTRANSFERASE DOMAIN-CONTAINING PROTEIN-RELATED"/>
    <property type="match status" value="1"/>
</dbReference>
<evidence type="ECO:0000313" key="3">
    <source>
        <dbReference type="EMBL" id="GGG79999.1"/>
    </source>
</evidence>
<dbReference type="Gene3D" id="1.10.510.10">
    <property type="entry name" value="Transferase(Phosphotransferase) domain 1"/>
    <property type="match status" value="1"/>
</dbReference>
<keyword evidence="4" id="KW-1185">Reference proteome</keyword>